<sequence length="496" mass="54428">MEFDRDLQSIQQARDFMKKAKQAQKQFQNYTQEQIDHIVYSVAEACEANAERLAKHACNETGFGNWQDKVMKNLLGSRMTYEYIKDMKTIGVIREDAERRIIDIGVPVGIIIGLIPSTNPTSTTMYKSLISLKAGNAILISPHPNARNCIMDTANVIREAATKAGAPEHIVQCIELPTMEATNVLMRHKDTGMILATGGEAMVKAAYSSGNPAIGVGPGNGPAFIERTADIKKAVKHIIDSKTFDNGTICASEQSIVVEECIRERVIDELKKQGGYFMTKEECDKVARLIMRSNHTMNPEIVGKSAGQICKLAGISTPQHTRILIAEQTEVGREYPYSREKLCPILAFYTEYDWKGACDKCMKLLENEGIGHTMTIHSEDRNIIREFALKKPISRLLVNTAAALGGVGATTNLAPAFTLGCGAAGGSSTSDNVTPLNLINIRRVAEGVKELEELRTSDSIESGAETNPAPFDPASLDQLEIERLTREVLQNILKKG</sequence>
<dbReference type="AlphaFoldDB" id="A0A923NQB7"/>
<dbReference type="InterPro" id="IPR015590">
    <property type="entry name" value="Aldehyde_DH_dom"/>
</dbReference>
<dbReference type="PANTHER" id="PTHR11699">
    <property type="entry name" value="ALDEHYDE DEHYDROGENASE-RELATED"/>
    <property type="match status" value="1"/>
</dbReference>
<dbReference type="InterPro" id="IPR016163">
    <property type="entry name" value="Ald_DH_C"/>
</dbReference>
<dbReference type="InterPro" id="IPR013357">
    <property type="entry name" value="Acetaldehyde_DH_acetylating"/>
</dbReference>
<dbReference type="NCBIfam" id="TIGR02518">
    <property type="entry name" value="EutH_ACDH"/>
    <property type="match status" value="1"/>
</dbReference>
<evidence type="ECO:0000256" key="2">
    <source>
        <dbReference type="SAM" id="MobiDB-lite"/>
    </source>
</evidence>
<evidence type="ECO:0000259" key="3">
    <source>
        <dbReference type="Pfam" id="PF00171"/>
    </source>
</evidence>
<evidence type="ECO:0000313" key="4">
    <source>
        <dbReference type="EMBL" id="MBC6681139.1"/>
    </source>
</evidence>
<feature type="region of interest" description="Disordered" evidence="2">
    <location>
        <begin position="456"/>
        <end position="475"/>
    </location>
</feature>
<dbReference type="GO" id="GO:0008774">
    <property type="term" value="F:acetaldehyde dehydrogenase (acetylating) activity"/>
    <property type="evidence" value="ECO:0007669"/>
    <property type="project" value="UniProtKB-EC"/>
</dbReference>
<dbReference type="Proteomes" id="UP000602647">
    <property type="component" value="Unassembled WGS sequence"/>
</dbReference>
<dbReference type="Gene3D" id="3.40.605.10">
    <property type="entry name" value="Aldehyde Dehydrogenase, Chain A, domain 1"/>
    <property type="match status" value="1"/>
</dbReference>
<feature type="domain" description="Aldehyde dehydrogenase" evidence="3">
    <location>
        <begin position="11"/>
        <end position="273"/>
    </location>
</feature>
<keyword evidence="5" id="KW-1185">Reference proteome</keyword>
<dbReference type="CDD" id="cd07122">
    <property type="entry name" value="ALDH_F20_ACDH"/>
    <property type="match status" value="1"/>
</dbReference>
<dbReference type="EC" id="1.2.1.10" evidence="4"/>
<dbReference type="InterPro" id="IPR016162">
    <property type="entry name" value="Ald_DH_N"/>
</dbReference>
<proteinExistence type="predicted"/>
<gene>
    <name evidence="4" type="ORF">H9L42_15055</name>
</gene>
<protein>
    <submittedName>
        <fullName evidence="4">Acetaldehyde dehydrogenase (Acetylating)</fullName>
        <ecNumber evidence="4">1.2.1.10</ecNumber>
    </submittedName>
</protein>
<dbReference type="Gene3D" id="3.40.309.10">
    <property type="entry name" value="Aldehyde Dehydrogenase, Chain A, domain 2"/>
    <property type="match status" value="1"/>
</dbReference>
<organism evidence="4 5">
    <name type="scientific">Zhenpiania hominis</name>
    <dbReference type="NCBI Taxonomy" id="2763644"/>
    <lineage>
        <taxon>Bacteria</taxon>
        <taxon>Bacillati</taxon>
        <taxon>Bacillota</taxon>
        <taxon>Clostridia</taxon>
        <taxon>Peptostreptococcales</taxon>
        <taxon>Anaerovoracaceae</taxon>
        <taxon>Zhenpiania</taxon>
    </lineage>
</organism>
<name>A0A923NQB7_9FIRM</name>
<dbReference type="RefSeq" id="WP_187304235.1">
    <property type="nucleotide sequence ID" value="NZ_JACRYT010000026.1"/>
</dbReference>
<dbReference type="SUPFAM" id="SSF53720">
    <property type="entry name" value="ALDH-like"/>
    <property type="match status" value="1"/>
</dbReference>
<evidence type="ECO:0000313" key="5">
    <source>
        <dbReference type="Proteomes" id="UP000602647"/>
    </source>
</evidence>
<dbReference type="Pfam" id="PF00171">
    <property type="entry name" value="Aldedh"/>
    <property type="match status" value="1"/>
</dbReference>
<keyword evidence="1 4" id="KW-0560">Oxidoreductase</keyword>
<accession>A0A923NQB7</accession>
<reference evidence="4" key="1">
    <citation type="submission" date="2020-08" db="EMBL/GenBank/DDBJ databases">
        <title>Genome public.</title>
        <authorList>
            <person name="Liu C."/>
            <person name="Sun Q."/>
        </authorList>
    </citation>
    <scope>NUCLEOTIDE SEQUENCE</scope>
    <source>
        <strain evidence="4">BX12</strain>
    </source>
</reference>
<dbReference type="EMBL" id="JACRYT010000026">
    <property type="protein sequence ID" value="MBC6681139.1"/>
    <property type="molecule type" value="Genomic_DNA"/>
</dbReference>
<evidence type="ECO:0000256" key="1">
    <source>
        <dbReference type="ARBA" id="ARBA00023002"/>
    </source>
</evidence>
<comment type="caution">
    <text evidence="4">The sequence shown here is derived from an EMBL/GenBank/DDBJ whole genome shotgun (WGS) entry which is preliminary data.</text>
</comment>
<dbReference type="InterPro" id="IPR016161">
    <property type="entry name" value="Ald_DH/histidinol_DH"/>
</dbReference>